<dbReference type="AlphaFoldDB" id="A0A9D1D652"/>
<dbReference type="InterPro" id="IPR023195">
    <property type="entry name" value="Nict_dMeBzImd_PRibTrfase_N"/>
</dbReference>
<keyword evidence="6 11" id="KW-0328">Glycosyltransferase</keyword>
<reference evidence="11" key="1">
    <citation type="submission" date="2020-10" db="EMBL/GenBank/DDBJ databases">
        <authorList>
            <person name="Gilroy R."/>
        </authorList>
    </citation>
    <scope>NUCLEOTIDE SEQUENCE</scope>
    <source>
        <strain evidence="11">CHK180-2868</strain>
    </source>
</reference>
<comment type="pathway">
    <text evidence="1">Nucleoside biosynthesis; alpha-ribazole biosynthesis; alpha-ribazole from 5,6-dimethylbenzimidazole: step 1/2.</text>
</comment>
<dbReference type="Gene3D" id="1.10.1610.10">
    <property type="match status" value="1"/>
</dbReference>
<keyword evidence="5" id="KW-0169">Cobalamin biosynthesis</keyword>
<dbReference type="Proteomes" id="UP000824250">
    <property type="component" value="Unassembled WGS sequence"/>
</dbReference>
<evidence type="ECO:0000256" key="10">
    <source>
        <dbReference type="SAM" id="MobiDB-lite"/>
    </source>
</evidence>
<dbReference type="CDD" id="cd02439">
    <property type="entry name" value="DMB-PRT_CobT"/>
    <property type="match status" value="1"/>
</dbReference>
<dbReference type="EMBL" id="DVGC01000027">
    <property type="protein sequence ID" value="HIR05279.1"/>
    <property type="molecule type" value="Genomic_DNA"/>
</dbReference>
<feature type="region of interest" description="Disordered" evidence="10">
    <location>
        <begin position="1"/>
        <end position="40"/>
    </location>
</feature>
<dbReference type="EC" id="2.4.2.21" evidence="3"/>
<gene>
    <name evidence="11" type="ORF">IAB28_04860</name>
</gene>
<evidence type="ECO:0000256" key="4">
    <source>
        <dbReference type="ARBA" id="ARBA00015486"/>
    </source>
</evidence>
<accession>A0A9D1D652</accession>
<proteinExistence type="inferred from homology"/>
<feature type="compositionally biased region" description="Basic and acidic residues" evidence="10">
    <location>
        <begin position="1"/>
        <end position="30"/>
    </location>
</feature>
<organism evidence="11 12">
    <name type="scientific">Candidatus Copromonas faecavium</name>
    <name type="common">nom. illeg.</name>
    <dbReference type="NCBI Taxonomy" id="2840740"/>
    <lineage>
        <taxon>Bacteria</taxon>
        <taxon>Bacillati</taxon>
        <taxon>Bacillota</taxon>
        <taxon>Clostridia</taxon>
        <taxon>Lachnospirales</taxon>
        <taxon>Lachnospiraceae</taxon>
        <taxon>Candidatus Copromonas (nom. illeg.)</taxon>
    </lineage>
</organism>
<evidence type="ECO:0000256" key="3">
    <source>
        <dbReference type="ARBA" id="ARBA00011991"/>
    </source>
</evidence>
<evidence type="ECO:0000256" key="7">
    <source>
        <dbReference type="ARBA" id="ARBA00022679"/>
    </source>
</evidence>
<sequence length="427" mass="45777">MERQQSEKKWETGRENRKENTEEGTKKTLEKVSGADSKKKKVSLEDYLAQIRPADPAAMAQAKRRFDSIAKPIGSLGVLERDLIRMRGIRGMEEKNLPGKAALAIMCADHGVVAEGVTQTGQEVTRIVAENFASGQACASIMCREAGIDVFPVDIGMNCGRIGNPEPRPFSLLDRKVASGSKNLFRESAMTMEECKEAVLCGLRLAGELKEMGYGILLAGEMGIGNTTPTSAMIHVLTGLSITSCVGRGAGLSDEGLERKRKVVSGAAERFFLAHPSLTPDFWKRLSKPETGPEPEAVLTLLSELGGFDLAGMAGLFLGGAVYRLPVVIDGCISAAAALLAVRMAPAAKQFLFVSHVSAEPAGQAALSALELSAPLDLQMHLGEGTGAALFIPLLRMGAAVYDQMETFEEIQVTPYVDYEADKENRS</sequence>
<dbReference type="GO" id="GO:0008939">
    <property type="term" value="F:nicotinate-nucleotide-dimethylbenzimidazole phosphoribosyltransferase activity"/>
    <property type="evidence" value="ECO:0007669"/>
    <property type="project" value="UniProtKB-EC"/>
</dbReference>
<evidence type="ECO:0000256" key="1">
    <source>
        <dbReference type="ARBA" id="ARBA00005049"/>
    </source>
</evidence>
<dbReference type="PANTHER" id="PTHR43463">
    <property type="entry name" value="NICOTINATE-NUCLEOTIDE--DIMETHYLBENZIMIDAZOLE PHOSPHORIBOSYLTRANSFERASE"/>
    <property type="match status" value="1"/>
</dbReference>
<dbReference type="Gene3D" id="3.40.50.10210">
    <property type="match status" value="1"/>
</dbReference>
<dbReference type="PANTHER" id="PTHR43463:SF1">
    <property type="entry name" value="NICOTINATE-NUCLEOTIDE--DIMETHYLBENZIMIDAZOLE PHOSPHORIBOSYLTRANSFERASE"/>
    <property type="match status" value="1"/>
</dbReference>
<comment type="caution">
    <text evidence="11">The sequence shown here is derived from an EMBL/GenBank/DDBJ whole genome shotgun (WGS) entry which is preliminary data.</text>
</comment>
<evidence type="ECO:0000256" key="5">
    <source>
        <dbReference type="ARBA" id="ARBA00022573"/>
    </source>
</evidence>
<dbReference type="InterPro" id="IPR036087">
    <property type="entry name" value="Nict_dMeBzImd_PRibTrfase_sf"/>
</dbReference>
<reference evidence="11" key="2">
    <citation type="journal article" date="2021" name="PeerJ">
        <title>Extensive microbial diversity within the chicken gut microbiome revealed by metagenomics and culture.</title>
        <authorList>
            <person name="Gilroy R."/>
            <person name="Ravi A."/>
            <person name="Getino M."/>
            <person name="Pursley I."/>
            <person name="Horton D.L."/>
            <person name="Alikhan N.F."/>
            <person name="Baker D."/>
            <person name="Gharbi K."/>
            <person name="Hall N."/>
            <person name="Watson M."/>
            <person name="Adriaenssens E.M."/>
            <person name="Foster-Nyarko E."/>
            <person name="Jarju S."/>
            <person name="Secka A."/>
            <person name="Antonio M."/>
            <person name="Oren A."/>
            <person name="Chaudhuri R.R."/>
            <person name="La Ragione R."/>
            <person name="Hildebrand F."/>
            <person name="Pallen M.J."/>
        </authorList>
    </citation>
    <scope>NUCLEOTIDE SEQUENCE</scope>
    <source>
        <strain evidence="11">CHK180-2868</strain>
    </source>
</reference>
<keyword evidence="7" id="KW-0808">Transferase</keyword>
<protein>
    <recommendedName>
        <fullName evidence="4">Nicotinate-nucleotide--dimethylbenzimidazole phosphoribosyltransferase</fullName>
        <ecNumber evidence="3">2.4.2.21</ecNumber>
    </recommendedName>
    <alternativeName>
        <fullName evidence="8">N(1)-alpha-phosphoribosyltransferase</fullName>
    </alternativeName>
</protein>
<evidence type="ECO:0000256" key="6">
    <source>
        <dbReference type="ARBA" id="ARBA00022676"/>
    </source>
</evidence>
<dbReference type="InterPro" id="IPR003200">
    <property type="entry name" value="Nict_dMeBzImd_PRibTrfase"/>
</dbReference>
<evidence type="ECO:0000256" key="2">
    <source>
        <dbReference type="ARBA" id="ARBA00007110"/>
    </source>
</evidence>
<name>A0A9D1D652_9FIRM</name>
<dbReference type="GO" id="GO:0009236">
    <property type="term" value="P:cobalamin biosynthetic process"/>
    <property type="evidence" value="ECO:0007669"/>
    <property type="project" value="UniProtKB-KW"/>
</dbReference>
<comment type="catalytic activity">
    <reaction evidence="9">
        <text>5,6-dimethylbenzimidazole + nicotinate beta-D-ribonucleotide = alpha-ribazole 5'-phosphate + nicotinate + H(+)</text>
        <dbReference type="Rhea" id="RHEA:11196"/>
        <dbReference type="ChEBI" id="CHEBI:15378"/>
        <dbReference type="ChEBI" id="CHEBI:15890"/>
        <dbReference type="ChEBI" id="CHEBI:32544"/>
        <dbReference type="ChEBI" id="CHEBI:57502"/>
        <dbReference type="ChEBI" id="CHEBI:57918"/>
        <dbReference type="EC" id="2.4.2.21"/>
    </reaction>
</comment>
<evidence type="ECO:0000256" key="9">
    <source>
        <dbReference type="ARBA" id="ARBA00047340"/>
    </source>
</evidence>
<evidence type="ECO:0000256" key="8">
    <source>
        <dbReference type="ARBA" id="ARBA00030686"/>
    </source>
</evidence>
<comment type="similarity">
    <text evidence="2">Belongs to the CobT family.</text>
</comment>
<evidence type="ECO:0000313" key="12">
    <source>
        <dbReference type="Proteomes" id="UP000824250"/>
    </source>
</evidence>
<dbReference type="SUPFAM" id="SSF52733">
    <property type="entry name" value="Nicotinate mononucleotide:5,6-dimethylbenzimidazole phosphoribosyltransferase (CobT)"/>
    <property type="match status" value="1"/>
</dbReference>
<dbReference type="Pfam" id="PF02277">
    <property type="entry name" value="DBI_PRT"/>
    <property type="match status" value="1"/>
</dbReference>
<evidence type="ECO:0000313" key="11">
    <source>
        <dbReference type="EMBL" id="HIR05279.1"/>
    </source>
</evidence>